<sequence length="165" mass="17818">MSLHHEPGPERRTPDDAELARPHEPGPQFRALTDEELSRLLGEQHFGALATGAGLSTVGYTWDPGRRVVRISTVADRLKLHQDPRCALYVASGDFQSYAVAEGTAEMSPVSGAPGDEVGRELLAMQPAVADEAAFLRRMVAGRRLVVRLRVARLYGTALPPAPVA</sequence>
<accession>A0A1G9EBD9</accession>
<proteinExistence type="predicted"/>
<dbReference type="Proteomes" id="UP000199202">
    <property type="component" value="Unassembled WGS sequence"/>
</dbReference>
<dbReference type="InterPro" id="IPR012349">
    <property type="entry name" value="Split_barrel_FMN-bd"/>
</dbReference>
<dbReference type="EMBL" id="FNDJ01000018">
    <property type="protein sequence ID" value="SDK73470.1"/>
    <property type="molecule type" value="Genomic_DNA"/>
</dbReference>
<feature type="region of interest" description="Disordered" evidence="1">
    <location>
        <begin position="1"/>
        <end position="28"/>
    </location>
</feature>
<evidence type="ECO:0000313" key="3">
    <source>
        <dbReference type="Proteomes" id="UP000199202"/>
    </source>
</evidence>
<dbReference type="STRING" id="633440.SAMN05421869_118100"/>
<feature type="compositionally biased region" description="Basic and acidic residues" evidence="1">
    <location>
        <begin position="1"/>
        <end position="24"/>
    </location>
</feature>
<keyword evidence="3" id="KW-1185">Reference proteome</keyword>
<reference evidence="2 3" key="1">
    <citation type="submission" date="2016-10" db="EMBL/GenBank/DDBJ databases">
        <authorList>
            <person name="de Groot N.N."/>
        </authorList>
    </citation>
    <scope>NUCLEOTIDE SEQUENCE [LARGE SCALE GENOMIC DNA]</scope>
    <source>
        <strain evidence="2 3">CGMCC 4.6533</strain>
    </source>
</reference>
<gene>
    <name evidence="2" type="ORF">SAMN05421869_118100</name>
</gene>
<dbReference type="OrthoDB" id="1094370at2"/>
<dbReference type="RefSeq" id="WP_143043979.1">
    <property type="nucleotide sequence ID" value="NZ_FNDJ01000018.1"/>
</dbReference>
<name>A0A1G9EBD9_9ACTN</name>
<dbReference type="SUPFAM" id="SSF50475">
    <property type="entry name" value="FMN-binding split barrel"/>
    <property type="match status" value="1"/>
</dbReference>
<evidence type="ECO:0000313" key="2">
    <source>
        <dbReference type="EMBL" id="SDK73470.1"/>
    </source>
</evidence>
<dbReference type="Gene3D" id="2.30.110.10">
    <property type="entry name" value="Electron Transport, Fmn-binding Protein, Chain A"/>
    <property type="match status" value="1"/>
</dbReference>
<protein>
    <submittedName>
        <fullName evidence="2">Pyridoxamine 5'-phosphate oxidase</fullName>
    </submittedName>
</protein>
<dbReference type="AlphaFoldDB" id="A0A1G9EBD9"/>
<organism evidence="2 3">
    <name type="scientific">Nonomuraea jiangxiensis</name>
    <dbReference type="NCBI Taxonomy" id="633440"/>
    <lineage>
        <taxon>Bacteria</taxon>
        <taxon>Bacillati</taxon>
        <taxon>Actinomycetota</taxon>
        <taxon>Actinomycetes</taxon>
        <taxon>Streptosporangiales</taxon>
        <taxon>Streptosporangiaceae</taxon>
        <taxon>Nonomuraea</taxon>
    </lineage>
</organism>
<evidence type="ECO:0000256" key="1">
    <source>
        <dbReference type="SAM" id="MobiDB-lite"/>
    </source>
</evidence>